<evidence type="ECO:0000313" key="1">
    <source>
        <dbReference type="EMBL" id="CAB4145616.1"/>
    </source>
</evidence>
<accession>A0A6J5MKL0</accession>
<dbReference type="EMBL" id="LR796456">
    <property type="protein sequence ID" value="CAB4145616.1"/>
    <property type="molecule type" value="Genomic_DNA"/>
</dbReference>
<protein>
    <submittedName>
        <fullName evidence="1">Uncharacterized protein</fullName>
    </submittedName>
</protein>
<sequence>MAGTTTYFGWTYPTSTDLVKDGATAIQTAVQGVDTSMKSALNQQDLLHIEDNKTAATNGGTFTSGALRTRDLNTVKTNTITGASLSANRITLPAGTYFIEASTPAYKVDFHKNYIVGIAPTSGVQLYGTSELTGTAIDATTASVVVGTLTFAASQTIELQHMCSATRATDGFGKAGVPSGGPEVYSYIKIWKVG</sequence>
<gene>
    <name evidence="1" type="ORF">UFOVP482_16</name>
</gene>
<organism evidence="1">
    <name type="scientific">uncultured Caudovirales phage</name>
    <dbReference type="NCBI Taxonomy" id="2100421"/>
    <lineage>
        <taxon>Viruses</taxon>
        <taxon>Duplodnaviria</taxon>
        <taxon>Heunggongvirae</taxon>
        <taxon>Uroviricota</taxon>
        <taxon>Caudoviricetes</taxon>
        <taxon>Peduoviridae</taxon>
        <taxon>Maltschvirus</taxon>
        <taxon>Maltschvirus maltsch</taxon>
    </lineage>
</organism>
<reference evidence="1" key="1">
    <citation type="submission" date="2020-04" db="EMBL/GenBank/DDBJ databases">
        <authorList>
            <person name="Chiriac C."/>
            <person name="Salcher M."/>
            <person name="Ghai R."/>
            <person name="Kavagutti S V."/>
        </authorList>
    </citation>
    <scope>NUCLEOTIDE SEQUENCE</scope>
</reference>
<name>A0A6J5MKL0_9CAUD</name>
<proteinExistence type="predicted"/>